<keyword evidence="2" id="KW-1185">Reference proteome</keyword>
<accession>A0A540KNN5</accession>
<gene>
    <name evidence="1" type="ORF">C1H46_038613</name>
</gene>
<proteinExistence type="predicted"/>
<comment type="caution">
    <text evidence="1">The sequence shown here is derived from an EMBL/GenBank/DDBJ whole genome shotgun (WGS) entry which is preliminary data.</text>
</comment>
<reference evidence="1 2" key="1">
    <citation type="journal article" date="2019" name="G3 (Bethesda)">
        <title>Sequencing of a Wild Apple (Malus baccata) Genome Unravels the Differences Between Cultivated and Wild Apple Species Regarding Disease Resistance and Cold Tolerance.</title>
        <authorList>
            <person name="Chen X."/>
        </authorList>
    </citation>
    <scope>NUCLEOTIDE SEQUENCE [LARGE SCALE GENOMIC DNA]</scope>
    <source>
        <strain evidence="2">cv. Shandingzi</strain>
        <tissue evidence="1">Leaves</tissue>
    </source>
</reference>
<evidence type="ECO:0000313" key="1">
    <source>
        <dbReference type="EMBL" id="TQD75844.1"/>
    </source>
</evidence>
<protein>
    <submittedName>
        <fullName evidence="1">Uncharacterized protein</fullName>
    </submittedName>
</protein>
<dbReference type="AlphaFoldDB" id="A0A540KNN5"/>
<evidence type="ECO:0000313" key="2">
    <source>
        <dbReference type="Proteomes" id="UP000315295"/>
    </source>
</evidence>
<sequence length="80" mass="9175">MIRLLEEYANLKGLQDGHSRQEAEVFAILSHKHRNDPLKIKEIISMVANSLTSFLNLEIEFKFPLKKDGTTTASILILFF</sequence>
<organism evidence="1 2">
    <name type="scientific">Malus baccata</name>
    <name type="common">Siberian crab apple</name>
    <name type="synonym">Pyrus baccata</name>
    <dbReference type="NCBI Taxonomy" id="106549"/>
    <lineage>
        <taxon>Eukaryota</taxon>
        <taxon>Viridiplantae</taxon>
        <taxon>Streptophyta</taxon>
        <taxon>Embryophyta</taxon>
        <taxon>Tracheophyta</taxon>
        <taxon>Spermatophyta</taxon>
        <taxon>Magnoliopsida</taxon>
        <taxon>eudicotyledons</taxon>
        <taxon>Gunneridae</taxon>
        <taxon>Pentapetalae</taxon>
        <taxon>rosids</taxon>
        <taxon>fabids</taxon>
        <taxon>Rosales</taxon>
        <taxon>Rosaceae</taxon>
        <taxon>Amygdaloideae</taxon>
        <taxon>Maleae</taxon>
        <taxon>Malus</taxon>
    </lineage>
</organism>
<name>A0A540KNN5_MALBA</name>
<dbReference type="Proteomes" id="UP000315295">
    <property type="component" value="Unassembled WGS sequence"/>
</dbReference>
<dbReference type="EMBL" id="VIEB01001070">
    <property type="protein sequence ID" value="TQD75844.1"/>
    <property type="molecule type" value="Genomic_DNA"/>
</dbReference>